<dbReference type="AlphaFoldDB" id="A0A0A9FQA3"/>
<dbReference type="EMBL" id="GBRH01184452">
    <property type="protein sequence ID" value="JAE13444.1"/>
    <property type="molecule type" value="Transcribed_RNA"/>
</dbReference>
<reference evidence="2" key="1">
    <citation type="submission" date="2014-09" db="EMBL/GenBank/DDBJ databases">
        <authorList>
            <person name="Magalhaes I.L.F."/>
            <person name="Oliveira U."/>
            <person name="Santos F.R."/>
            <person name="Vidigal T.H.D.A."/>
            <person name="Brescovit A.D."/>
            <person name="Santos A.J."/>
        </authorList>
    </citation>
    <scope>NUCLEOTIDE SEQUENCE</scope>
    <source>
        <tissue evidence="2">Shoot tissue taken approximately 20 cm above the soil surface</tissue>
    </source>
</reference>
<evidence type="ECO:0000256" key="1">
    <source>
        <dbReference type="SAM" id="MobiDB-lite"/>
    </source>
</evidence>
<feature type="region of interest" description="Disordered" evidence="1">
    <location>
        <begin position="51"/>
        <end position="123"/>
    </location>
</feature>
<organism evidence="2">
    <name type="scientific">Arundo donax</name>
    <name type="common">Giant reed</name>
    <name type="synonym">Donax arundinaceus</name>
    <dbReference type="NCBI Taxonomy" id="35708"/>
    <lineage>
        <taxon>Eukaryota</taxon>
        <taxon>Viridiplantae</taxon>
        <taxon>Streptophyta</taxon>
        <taxon>Embryophyta</taxon>
        <taxon>Tracheophyta</taxon>
        <taxon>Spermatophyta</taxon>
        <taxon>Magnoliopsida</taxon>
        <taxon>Liliopsida</taxon>
        <taxon>Poales</taxon>
        <taxon>Poaceae</taxon>
        <taxon>PACMAD clade</taxon>
        <taxon>Arundinoideae</taxon>
        <taxon>Arundineae</taxon>
        <taxon>Arundo</taxon>
    </lineage>
</organism>
<feature type="compositionally biased region" description="Low complexity" evidence="1">
    <location>
        <begin position="103"/>
        <end position="112"/>
    </location>
</feature>
<feature type="compositionally biased region" description="Low complexity" evidence="1">
    <location>
        <begin position="58"/>
        <end position="68"/>
    </location>
</feature>
<reference evidence="2" key="2">
    <citation type="journal article" date="2015" name="Data Brief">
        <title>Shoot transcriptome of the giant reed, Arundo donax.</title>
        <authorList>
            <person name="Barrero R.A."/>
            <person name="Guerrero F.D."/>
            <person name="Moolhuijzen P."/>
            <person name="Goolsby J.A."/>
            <person name="Tidwell J."/>
            <person name="Bellgard S.E."/>
            <person name="Bellgard M.I."/>
        </authorList>
    </citation>
    <scope>NUCLEOTIDE SEQUENCE</scope>
    <source>
        <tissue evidence="2">Shoot tissue taken approximately 20 cm above the soil surface</tissue>
    </source>
</reference>
<proteinExistence type="predicted"/>
<protein>
    <submittedName>
        <fullName evidence="2">Uncharacterized protein</fullName>
    </submittedName>
</protein>
<accession>A0A0A9FQA3</accession>
<name>A0A0A9FQA3_ARUDO</name>
<sequence>MNPNEVTFLFSGRAADVVSDLNSYEQVSSIPSKQWSHLTKHMLHKMAKFLSDDFATTPPVGRPRAPSRPSRREGPTTCLSPAGAAPQTLATAGSRRRSRGRARPSAATGTRGNQAALRPASSDRLATVPIRLCTPA</sequence>
<evidence type="ECO:0000313" key="2">
    <source>
        <dbReference type="EMBL" id="JAE13444.1"/>
    </source>
</evidence>